<dbReference type="RefSeq" id="WP_378096071.1">
    <property type="nucleotide sequence ID" value="NZ_JBHSEP010000007.1"/>
</dbReference>
<dbReference type="EMBL" id="JBHSEP010000007">
    <property type="protein sequence ID" value="MFC4598879.1"/>
    <property type="molecule type" value="Genomic_DNA"/>
</dbReference>
<evidence type="ECO:0000313" key="2">
    <source>
        <dbReference type="Proteomes" id="UP001596028"/>
    </source>
</evidence>
<keyword evidence="2" id="KW-1185">Reference proteome</keyword>
<organism evidence="1 2">
    <name type="scientific">Cohnella hongkongensis</name>
    <dbReference type="NCBI Taxonomy" id="178337"/>
    <lineage>
        <taxon>Bacteria</taxon>
        <taxon>Bacillati</taxon>
        <taxon>Bacillota</taxon>
        <taxon>Bacilli</taxon>
        <taxon>Bacillales</taxon>
        <taxon>Paenibacillaceae</taxon>
        <taxon>Cohnella</taxon>
    </lineage>
</organism>
<protein>
    <submittedName>
        <fullName evidence="1">Uncharacterized protein</fullName>
    </submittedName>
</protein>
<comment type="caution">
    <text evidence="1">The sequence shown here is derived from an EMBL/GenBank/DDBJ whole genome shotgun (WGS) entry which is preliminary data.</text>
</comment>
<name>A0ABV9FCG4_9BACL</name>
<gene>
    <name evidence="1" type="ORF">ACFO3S_11575</name>
</gene>
<accession>A0ABV9FCG4</accession>
<evidence type="ECO:0000313" key="1">
    <source>
        <dbReference type="EMBL" id="MFC4598879.1"/>
    </source>
</evidence>
<dbReference type="Proteomes" id="UP001596028">
    <property type="component" value="Unassembled WGS sequence"/>
</dbReference>
<sequence>MVPYRCKGRFCTTCSCGKTEEWSRLLMMTCCKSTIDVHAPKQRGHVRQ</sequence>
<proteinExistence type="predicted"/>
<reference evidence="2" key="1">
    <citation type="journal article" date="2019" name="Int. J. Syst. Evol. Microbiol.">
        <title>The Global Catalogue of Microorganisms (GCM) 10K type strain sequencing project: providing services to taxonomists for standard genome sequencing and annotation.</title>
        <authorList>
            <consortium name="The Broad Institute Genomics Platform"/>
            <consortium name="The Broad Institute Genome Sequencing Center for Infectious Disease"/>
            <person name="Wu L."/>
            <person name="Ma J."/>
        </authorList>
    </citation>
    <scope>NUCLEOTIDE SEQUENCE [LARGE SCALE GENOMIC DNA]</scope>
    <source>
        <strain evidence="2">CCUG 49571</strain>
    </source>
</reference>